<evidence type="ECO:0000256" key="1">
    <source>
        <dbReference type="ARBA" id="ARBA00022723"/>
    </source>
</evidence>
<proteinExistence type="predicted"/>
<dbReference type="EMBL" id="LRBG01000007">
    <property type="protein sequence ID" value="KXU88775.1"/>
    <property type="molecule type" value="Genomic_DNA"/>
</dbReference>
<dbReference type="InterPro" id="IPR040442">
    <property type="entry name" value="Pyrv_kinase-like_dom_sf"/>
</dbReference>
<dbReference type="PANTHER" id="PTHR30502:SF4">
    <property type="entry name" value="5-KETO-4-DEOXY-D-GLUCARATE ALDOLASE"/>
    <property type="match status" value="1"/>
</dbReference>
<dbReference type="GO" id="GO:0005737">
    <property type="term" value="C:cytoplasm"/>
    <property type="evidence" value="ECO:0007669"/>
    <property type="project" value="UniProtKB-ARBA"/>
</dbReference>
<dbReference type="GO" id="GO:0046872">
    <property type="term" value="F:metal ion binding"/>
    <property type="evidence" value="ECO:0007669"/>
    <property type="project" value="UniProtKB-KW"/>
</dbReference>
<evidence type="ECO:0000313" key="8">
    <source>
        <dbReference type="Proteomes" id="UP000075613"/>
    </source>
</evidence>
<evidence type="ECO:0000256" key="4">
    <source>
        <dbReference type="ARBA" id="ARBA00051339"/>
    </source>
</evidence>
<keyword evidence="1" id="KW-0479">Metal-binding</keyword>
<dbReference type="InterPro" id="IPR015813">
    <property type="entry name" value="Pyrv/PenolPyrv_kinase-like_dom"/>
</dbReference>
<keyword evidence="8" id="KW-1185">Reference proteome</keyword>
<dbReference type="STRING" id="1399968.CI15_10760"/>
<dbReference type="RefSeq" id="WP_062127500.1">
    <property type="nucleotide sequence ID" value="NZ_LRBG01000007.1"/>
</dbReference>
<comment type="catalytic activity">
    <reaction evidence="4">
        <text>D-glyceraldehyde + 3-hydroxypyruvate = 2-dehydro-D-galactonate</text>
        <dbReference type="Rhea" id="RHEA:80051"/>
        <dbReference type="ChEBI" id="CHEBI:17180"/>
        <dbReference type="ChEBI" id="CHEBI:17378"/>
        <dbReference type="ChEBI" id="CHEBI:28023"/>
    </reaction>
</comment>
<sequence>MPAVTPYESLPNRFRRAVREGKTQIGCWASLASPIATELLGTVGFDWMLLDAEHAPNDVLTLIPQLMALKDSGSAPVVRPPANDSVVIKRFLDSGFSNFLVPFVDSAEDAARAVASTRYPPQGIRGVSVGHRGNRYGTVPDYFSIANDNVCVIPQIESRKAVEAIDSILAVDGIDAVFIGPSDLAASFGHLGNANHPDVQQAIAHVFERAQAAGKSSGILAPLQADAERYLSMGARVVAVCADLGLLKGAALAAQKHFMQKPAGEA</sequence>
<evidence type="ECO:0000256" key="2">
    <source>
        <dbReference type="ARBA" id="ARBA00023239"/>
    </source>
</evidence>
<reference evidence="7 8" key="1">
    <citation type="journal article" date="2015" name="Int. J. Syst. Evol. Microbiol.">
        <title>Burkholderia monticola sp. nov., isolated from mountain soil.</title>
        <authorList>
            <person name="Baek I."/>
            <person name="Seo B."/>
            <person name="Lee I."/>
            <person name="Yi H."/>
            <person name="Chun J."/>
        </authorList>
    </citation>
    <scope>NUCLEOTIDE SEQUENCE [LARGE SCALE GENOMIC DNA]</scope>
    <source>
        <strain evidence="7 8">JC2948</strain>
    </source>
</reference>
<comment type="catalytic activity">
    <reaction evidence="5">
        <text>D-glyceraldehyde + 3-hydroxypyruvate = (3R,4S,5R)-3,4,5,6-tetrahydroxy-2-oxohexanoate</text>
        <dbReference type="Rhea" id="RHEA:80047"/>
        <dbReference type="ChEBI" id="CHEBI:17180"/>
        <dbReference type="ChEBI" id="CHEBI:17378"/>
        <dbReference type="ChEBI" id="CHEBI:231434"/>
    </reaction>
</comment>
<dbReference type="OrthoDB" id="86160at2"/>
<comment type="caution">
    <text evidence="7">The sequence shown here is derived from an EMBL/GenBank/DDBJ whole genome shotgun (WGS) entry which is preliminary data.</text>
</comment>
<evidence type="ECO:0000256" key="5">
    <source>
        <dbReference type="ARBA" id="ARBA00051592"/>
    </source>
</evidence>
<dbReference type="NCBIfam" id="NF007849">
    <property type="entry name" value="PRK10558.1"/>
    <property type="match status" value="1"/>
</dbReference>
<dbReference type="PANTHER" id="PTHR30502">
    <property type="entry name" value="2-KETO-3-DEOXY-L-RHAMNONATE ALDOLASE"/>
    <property type="match status" value="1"/>
</dbReference>
<evidence type="ECO:0000259" key="6">
    <source>
        <dbReference type="Pfam" id="PF03328"/>
    </source>
</evidence>
<organism evidence="7 8">
    <name type="scientific">Paraburkholderia monticola</name>
    <dbReference type="NCBI Taxonomy" id="1399968"/>
    <lineage>
        <taxon>Bacteria</taxon>
        <taxon>Pseudomonadati</taxon>
        <taxon>Pseudomonadota</taxon>
        <taxon>Betaproteobacteria</taxon>
        <taxon>Burkholderiales</taxon>
        <taxon>Burkholderiaceae</taxon>
        <taxon>Paraburkholderia</taxon>
    </lineage>
</organism>
<dbReference type="AlphaFoldDB" id="A0A149PUP8"/>
<dbReference type="GO" id="GO:0016832">
    <property type="term" value="F:aldehyde-lyase activity"/>
    <property type="evidence" value="ECO:0007669"/>
    <property type="project" value="TreeGrafter"/>
</dbReference>
<feature type="domain" description="HpcH/HpaI aldolase/citrate lyase" evidence="6">
    <location>
        <begin position="24"/>
        <end position="247"/>
    </location>
</feature>
<protein>
    <submittedName>
        <fullName evidence="7">5-keto-4-deoxy-D-glucarate aldolase</fullName>
    </submittedName>
</protein>
<name>A0A149PUP8_9BURK</name>
<dbReference type="InterPro" id="IPR050251">
    <property type="entry name" value="HpcH-HpaI_aldolase"/>
</dbReference>
<dbReference type="FunFam" id="3.20.20.60:FF:000004">
    <property type="entry name" value="5-keto-4-deoxy-D-glucarate aldolase"/>
    <property type="match status" value="1"/>
</dbReference>
<dbReference type="Pfam" id="PF03328">
    <property type="entry name" value="HpcH_HpaI"/>
    <property type="match status" value="1"/>
</dbReference>
<dbReference type="Proteomes" id="UP000075613">
    <property type="component" value="Unassembled WGS sequence"/>
</dbReference>
<dbReference type="Gene3D" id="3.20.20.60">
    <property type="entry name" value="Phosphoenolpyruvate-binding domains"/>
    <property type="match status" value="1"/>
</dbReference>
<gene>
    <name evidence="7" type="ORF">CI15_10760</name>
</gene>
<keyword evidence="2" id="KW-0456">Lyase</keyword>
<dbReference type="InterPro" id="IPR005000">
    <property type="entry name" value="Aldolase/citrate-lyase_domain"/>
</dbReference>
<evidence type="ECO:0000256" key="3">
    <source>
        <dbReference type="ARBA" id="ARBA00045074"/>
    </source>
</evidence>
<accession>A0A149PUP8</accession>
<dbReference type="SUPFAM" id="SSF51621">
    <property type="entry name" value="Phosphoenolpyruvate/pyruvate domain"/>
    <property type="match status" value="1"/>
</dbReference>
<evidence type="ECO:0000313" key="7">
    <source>
        <dbReference type="EMBL" id="KXU88775.1"/>
    </source>
</evidence>
<comment type="catalytic activity">
    <reaction evidence="3">
        <text>D-glyceraldehyde + pyruvate = 2-dehydro-3-deoxy-L-galactonate</text>
        <dbReference type="Rhea" id="RHEA:80055"/>
        <dbReference type="ChEBI" id="CHEBI:15361"/>
        <dbReference type="ChEBI" id="CHEBI:17378"/>
        <dbReference type="ChEBI" id="CHEBI:75545"/>
    </reaction>
</comment>